<dbReference type="AlphaFoldDB" id="A0ABD2YBL7"/>
<reference evidence="1 2" key="1">
    <citation type="submission" date="2024-11" db="EMBL/GenBank/DDBJ databases">
        <title>A near-complete genome assembly of Cinchona calisaya.</title>
        <authorList>
            <person name="Lian D.C."/>
            <person name="Zhao X.W."/>
            <person name="Wei L."/>
        </authorList>
    </citation>
    <scope>NUCLEOTIDE SEQUENCE [LARGE SCALE GENOMIC DNA]</scope>
    <source>
        <tissue evidence="1">Nenye</tissue>
    </source>
</reference>
<evidence type="ECO:0000313" key="1">
    <source>
        <dbReference type="EMBL" id="KAL3504086.1"/>
    </source>
</evidence>
<protein>
    <submittedName>
        <fullName evidence="1">Uncharacterized protein</fullName>
    </submittedName>
</protein>
<evidence type="ECO:0000313" key="2">
    <source>
        <dbReference type="Proteomes" id="UP001630127"/>
    </source>
</evidence>
<gene>
    <name evidence="1" type="ORF">ACH5RR_033927</name>
</gene>
<comment type="caution">
    <text evidence="1">The sequence shown here is derived from an EMBL/GenBank/DDBJ whole genome shotgun (WGS) entry which is preliminary data.</text>
</comment>
<accession>A0ABD2YBL7</accession>
<name>A0ABD2YBL7_9GENT</name>
<dbReference type="EMBL" id="JBJUIK010000014">
    <property type="protein sequence ID" value="KAL3504086.1"/>
    <property type="molecule type" value="Genomic_DNA"/>
</dbReference>
<keyword evidence="2" id="KW-1185">Reference proteome</keyword>
<proteinExistence type="predicted"/>
<dbReference type="Proteomes" id="UP001630127">
    <property type="component" value="Unassembled WGS sequence"/>
</dbReference>
<sequence>MLKDTIISMPFLAILGSGSAASRPGRANSIINAVAAIADIAAVVVPEQDATTLACIIGAIAPFTGSAIALLTEDSLAATDATSIVDTTTALDDTFTVVADTKESQAIARFALVRHILTVIAQDKGDFIVTAAPTLVSTGCLAKTSKGRKINIFSNATDANPKNPMKAKLINDMTPRA</sequence>
<organism evidence="1 2">
    <name type="scientific">Cinchona calisaya</name>
    <dbReference type="NCBI Taxonomy" id="153742"/>
    <lineage>
        <taxon>Eukaryota</taxon>
        <taxon>Viridiplantae</taxon>
        <taxon>Streptophyta</taxon>
        <taxon>Embryophyta</taxon>
        <taxon>Tracheophyta</taxon>
        <taxon>Spermatophyta</taxon>
        <taxon>Magnoliopsida</taxon>
        <taxon>eudicotyledons</taxon>
        <taxon>Gunneridae</taxon>
        <taxon>Pentapetalae</taxon>
        <taxon>asterids</taxon>
        <taxon>lamiids</taxon>
        <taxon>Gentianales</taxon>
        <taxon>Rubiaceae</taxon>
        <taxon>Cinchonoideae</taxon>
        <taxon>Cinchoneae</taxon>
        <taxon>Cinchona</taxon>
    </lineage>
</organism>